<keyword evidence="10 11" id="KW-0368">Histidine biosynthesis</keyword>
<evidence type="ECO:0000256" key="1">
    <source>
        <dbReference type="ARBA" id="ARBA00000024"/>
    </source>
</evidence>
<dbReference type="PANTHER" id="PTHR42945:SF1">
    <property type="entry name" value="HISTIDINE BIOSYNTHESIS BIFUNCTIONAL PROTEIN HIS7"/>
    <property type="match status" value="1"/>
</dbReference>
<keyword evidence="14" id="KW-1185">Reference proteome</keyword>
<dbReference type="GO" id="GO:0004636">
    <property type="term" value="F:phosphoribosyl-ATP diphosphatase activity"/>
    <property type="evidence" value="ECO:0007669"/>
    <property type="project" value="UniProtKB-EC"/>
</dbReference>
<organism evidence="13 14">
    <name type="scientific">Candidatus Endolissoclinum faulkneri L5</name>
    <dbReference type="NCBI Taxonomy" id="1401328"/>
    <lineage>
        <taxon>Bacteria</taxon>
        <taxon>Pseudomonadati</taxon>
        <taxon>Pseudomonadota</taxon>
        <taxon>Alphaproteobacteria</taxon>
        <taxon>Rhodospirillales</taxon>
        <taxon>Rhodospirillaceae</taxon>
        <taxon>Candidatus Endolissoclinum</taxon>
    </lineage>
</organism>
<dbReference type="GO" id="GO:0004635">
    <property type="term" value="F:phosphoribosyl-AMP cyclohydrolase activity"/>
    <property type="evidence" value="ECO:0007669"/>
    <property type="project" value="UniProtKB-UniRule"/>
</dbReference>
<keyword evidence="8 11" id="KW-0028">Amino-acid biosynthesis</keyword>
<feature type="binding site" evidence="11">
    <location>
        <position position="92"/>
    </location>
    <ligand>
        <name>Mg(2+)</name>
        <dbReference type="ChEBI" id="CHEBI:18420"/>
    </ligand>
</feature>
<comment type="cofactor">
    <cofactor evidence="11">
        <name>Mg(2+)</name>
        <dbReference type="ChEBI" id="CHEBI:18420"/>
    </cofactor>
    <text evidence="11">Binds 1 Mg(2+) ion per subunit.</text>
</comment>
<comment type="pathway">
    <text evidence="4">Amino-acid biosynthesis; L-histidine biosynthesis; L-histidine from 5-phospho-alpha-D-ribose 1-diphosphate: step 2/9.</text>
</comment>
<feature type="binding site" evidence="11">
    <location>
        <position position="108"/>
    </location>
    <ligand>
        <name>Zn(2+)</name>
        <dbReference type="ChEBI" id="CHEBI:29105"/>
        <note>ligand shared between dimeric partners</note>
    </ligand>
</feature>
<evidence type="ECO:0000256" key="8">
    <source>
        <dbReference type="ARBA" id="ARBA00022605"/>
    </source>
</evidence>
<feature type="binding site" evidence="11">
    <location>
        <position position="91"/>
    </location>
    <ligand>
        <name>Zn(2+)</name>
        <dbReference type="ChEBI" id="CHEBI:29105"/>
        <note>ligand shared between dimeric partners</note>
    </ligand>
</feature>
<evidence type="ECO:0000256" key="3">
    <source>
        <dbReference type="ARBA" id="ARBA00005169"/>
    </source>
</evidence>
<dbReference type="KEGG" id="efk:P856_172"/>
<dbReference type="InterPro" id="IPR002496">
    <property type="entry name" value="PRib_AMP_CycHydrolase_dom"/>
</dbReference>
<gene>
    <name evidence="11" type="primary">hisI</name>
    <name evidence="13" type="ORF">P856_172</name>
</gene>
<dbReference type="GO" id="GO:0000105">
    <property type="term" value="P:L-histidine biosynthetic process"/>
    <property type="evidence" value="ECO:0007669"/>
    <property type="project" value="UniProtKB-UniRule"/>
</dbReference>
<dbReference type="Gene3D" id="3.10.20.810">
    <property type="entry name" value="Phosphoribosyl-AMP cyclohydrolase"/>
    <property type="match status" value="1"/>
</dbReference>
<feature type="domain" description="Phosphoribosyl-AMP cyclohydrolase" evidence="12">
    <location>
        <begin position="43"/>
        <end position="117"/>
    </location>
</feature>
<dbReference type="GO" id="GO:0005737">
    <property type="term" value="C:cytoplasm"/>
    <property type="evidence" value="ECO:0007669"/>
    <property type="project" value="UniProtKB-SubCell"/>
</dbReference>
<dbReference type="OrthoDB" id="9795769at2"/>
<dbReference type="RefSeq" id="WP_025300291.1">
    <property type="nucleotide sequence ID" value="NZ_CP006745.1"/>
</dbReference>
<feature type="binding site" evidence="11">
    <location>
        <position position="94"/>
    </location>
    <ligand>
        <name>Mg(2+)</name>
        <dbReference type="ChEBI" id="CHEBI:18420"/>
    </ligand>
</feature>
<evidence type="ECO:0000256" key="4">
    <source>
        <dbReference type="ARBA" id="ARBA00005204"/>
    </source>
</evidence>
<dbReference type="InterPro" id="IPR038019">
    <property type="entry name" value="PRib_AMP_CycHydrolase_sf"/>
</dbReference>
<comment type="subcellular location">
    <subcellularLocation>
        <location evidence="11">Cytoplasm</location>
    </subcellularLocation>
</comment>
<evidence type="ECO:0000256" key="2">
    <source>
        <dbReference type="ARBA" id="ARBA00001460"/>
    </source>
</evidence>
<evidence type="ECO:0000256" key="5">
    <source>
        <dbReference type="ARBA" id="ARBA00007731"/>
    </source>
</evidence>
<name>V9TUP4_9PROT</name>
<evidence type="ECO:0000259" key="12">
    <source>
        <dbReference type="Pfam" id="PF01502"/>
    </source>
</evidence>
<comment type="pathway">
    <text evidence="3 11">Amino-acid biosynthesis; L-histidine biosynthesis; L-histidine from 5-phospho-alpha-D-ribose 1-diphosphate: step 3/9.</text>
</comment>
<dbReference type="Pfam" id="PF01502">
    <property type="entry name" value="PRA-CH"/>
    <property type="match status" value="1"/>
</dbReference>
<dbReference type="GO" id="GO:0008270">
    <property type="term" value="F:zinc ion binding"/>
    <property type="evidence" value="ECO:0007669"/>
    <property type="project" value="UniProtKB-UniRule"/>
</dbReference>
<evidence type="ECO:0000313" key="13">
    <source>
        <dbReference type="EMBL" id="AHC73408.1"/>
    </source>
</evidence>
<comment type="cofactor">
    <cofactor evidence="11">
        <name>Zn(2+)</name>
        <dbReference type="ChEBI" id="CHEBI:29105"/>
    </cofactor>
    <text evidence="11">Binds 1 zinc ion per subunit.</text>
</comment>
<dbReference type="AlphaFoldDB" id="V9TUP4"/>
<comment type="similarity">
    <text evidence="5">In the C-terminal section; belongs to the PRA-PH family.</text>
</comment>
<sequence length="140" mass="15682">MPKFAKSNESSNVDKTNKFAPKFKTDGLIPAIAIDVKTSKLLMMAWMDERALSLSILTGNAHYYSRSRKKIWLKGESSGHIQLVKEVRLDCDQDTVLLLVEQIGLGACHLGYMSCFYRKVVKGDGGLTLEKVENRDKIST</sequence>
<dbReference type="STRING" id="1401328.P856_172"/>
<dbReference type="EC" id="3.5.4.19" evidence="11"/>
<evidence type="ECO:0000256" key="9">
    <source>
        <dbReference type="ARBA" id="ARBA00022801"/>
    </source>
</evidence>
<dbReference type="EMBL" id="CP006745">
    <property type="protein sequence ID" value="AHC73408.1"/>
    <property type="molecule type" value="Genomic_DNA"/>
</dbReference>
<dbReference type="FunFam" id="3.10.20.810:FF:000001">
    <property type="entry name" value="Histidine biosynthesis bifunctional protein HisIE"/>
    <property type="match status" value="1"/>
</dbReference>
<protein>
    <recommendedName>
        <fullName evidence="11">Phosphoribosyl-AMP cyclohydrolase</fullName>
        <shortName evidence="11">PRA-CH</shortName>
        <ecNumber evidence="11">3.5.4.19</ecNumber>
    </recommendedName>
</protein>
<comment type="function">
    <text evidence="11">Catalyzes the hydrolysis of the adenine ring of phosphoribosyl-AMP.</text>
</comment>
<feature type="binding site" evidence="11">
    <location>
        <position position="90"/>
    </location>
    <ligand>
        <name>Mg(2+)</name>
        <dbReference type="ChEBI" id="CHEBI:18420"/>
    </ligand>
</feature>
<proteinExistence type="inferred from homology"/>
<dbReference type="eggNOG" id="COG0139">
    <property type="taxonomic scope" value="Bacteria"/>
</dbReference>
<dbReference type="NCBIfam" id="NF000768">
    <property type="entry name" value="PRK00051.1"/>
    <property type="match status" value="1"/>
</dbReference>
<comment type="catalytic activity">
    <reaction evidence="1 11">
        <text>1-(5-phospho-beta-D-ribosyl)-5'-AMP + H2O = 1-(5-phospho-beta-D-ribosyl)-5-[(5-phospho-beta-D-ribosylamino)methylideneamino]imidazole-4-carboxamide</text>
        <dbReference type="Rhea" id="RHEA:20049"/>
        <dbReference type="ChEBI" id="CHEBI:15377"/>
        <dbReference type="ChEBI" id="CHEBI:58435"/>
        <dbReference type="ChEBI" id="CHEBI:59457"/>
        <dbReference type="EC" id="3.5.4.19"/>
    </reaction>
</comment>
<dbReference type="UniPathway" id="UPA00031">
    <property type="reaction ID" value="UER00008"/>
</dbReference>
<comment type="similarity">
    <text evidence="11">Belongs to the PRA-CH family.</text>
</comment>
<feature type="binding site" evidence="11">
    <location>
        <position position="115"/>
    </location>
    <ligand>
        <name>Zn(2+)</name>
        <dbReference type="ChEBI" id="CHEBI:29105"/>
        <note>ligand shared between dimeric partners</note>
    </ligand>
</feature>
<comment type="subunit">
    <text evidence="11">Homodimer.</text>
</comment>
<dbReference type="InterPro" id="IPR026660">
    <property type="entry name" value="PRA-CH"/>
</dbReference>
<keyword evidence="9 11" id="KW-0378">Hydrolase</keyword>
<reference evidence="13 14" key="1">
    <citation type="journal article" date="2013" name="PLoS ONE">
        <title>Bacterial endosymbiosis in a chordate host: long-term co-evolution and conservation of secondary metabolism.</title>
        <authorList>
            <person name="Kwan J.C."/>
            <person name="Schmidt E.W."/>
        </authorList>
    </citation>
    <scope>NUCLEOTIDE SEQUENCE [LARGE SCALE GENOMIC DNA]</scope>
    <source>
        <strain evidence="14">faulkneri L5</strain>
    </source>
</reference>
<accession>V9TUP4</accession>
<dbReference type="Proteomes" id="UP000018700">
    <property type="component" value="Chromosome"/>
</dbReference>
<evidence type="ECO:0000256" key="11">
    <source>
        <dbReference type="HAMAP-Rule" id="MF_01021"/>
    </source>
</evidence>
<keyword evidence="11" id="KW-0479">Metal-binding</keyword>
<evidence type="ECO:0000313" key="14">
    <source>
        <dbReference type="Proteomes" id="UP000018700"/>
    </source>
</evidence>
<evidence type="ECO:0000256" key="6">
    <source>
        <dbReference type="ARBA" id="ARBA00008299"/>
    </source>
</evidence>
<dbReference type="HAMAP" id="MF_01021">
    <property type="entry name" value="HisI"/>
    <property type="match status" value="1"/>
</dbReference>
<evidence type="ECO:0000256" key="7">
    <source>
        <dbReference type="ARBA" id="ARBA00022490"/>
    </source>
</evidence>
<comment type="similarity">
    <text evidence="6">In the N-terminal section; belongs to the PRA-CH family.</text>
</comment>
<keyword evidence="11" id="KW-0460">Magnesium</keyword>
<dbReference type="GO" id="GO:0000287">
    <property type="term" value="F:magnesium ion binding"/>
    <property type="evidence" value="ECO:0007669"/>
    <property type="project" value="UniProtKB-UniRule"/>
</dbReference>
<keyword evidence="7 11" id="KW-0963">Cytoplasm</keyword>
<evidence type="ECO:0000256" key="10">
    <source>
        <dbReference type="ARBA" id="ARBA00023102"/>
    </source>
</evidence>
<keyword evidence="11" id="KW-0862">Zinc</keyword>
<dbReference type="SUPFAM" id="SSF141734">
    <property type="entry name" value="HisI-like"/>
    <property type="match status" value="1"/>
</dbReference>
<comment type="catalytic activity">
    <reaction evidence="2">
        <text>1-(5-phospho-beta-D-ribosyl)-ATP + H2O = 1-(5-phospho-beta-D-ribosyl)-5'-AMP + diphosphate + H(+)</text>
        <dbReference type="Rhea" id="RHEA:22828"/>
        <dbReference type="ChEBI" id="CHEBI:15377"/>
        <dbReference type="ChEBI" id="CHEBI:15378"/>
        <dbReference type="ChEBI" id="CHEBI:33019"/>
        <dbReference type="ChEBI" id="CHEBI:59457"/>
        <dbReference type="ChEBI" id="CHEBI:73183"/>
        <dbReference type="EC" id="3.6.1.31"/>
    </reaction>
</comment>
<dbReference type="HOGENOM" id="CLU_048577_5_0_5"/>
<dbReference type="PANTHER" id="PTHR42945">
    <property type="entry name" value="HISTIDINE BIOSYNTHESIS BIFUNCTIONAL PROTEIN"/>
    <property type="match status" value="1"/>
</dbReference>